<dbReference type="EMBL" id="JBEZFP010000099">
    <property type="protein sequence ID" value="MEU8137761.1"/>
    <property type="molecule type" value="Genomic_DNA"/>
</dbReference>
<feature type="compositionally biased region" description="Pro residues" evidence="4">
    <location>
        <begin position="9"/>
        <end position="23"/>
    </location>
</feature>
<comment type="caution">
    <text evidence="6">The sequence shown here is derived from an EMBL/GenBank/DDBJ whole genome shotgun (WGS) entry which is preliminary data.</text>
</comment>
<dbReference type="InterPro" id="IPR036390">
    <property type="entry name" value="WH_DNA-bd_sf"/>
</dbReference>
<evidence type="ECO:0000313" key="6">
    <source>
        <dbReference type="EMBL" id="MEU8137761.1"/>
    </source>
</evidence>
<evidence type="ECO:0000256" key="2">
    <source>
        <dbReference type="ARBA" id="ARBA00023125"/>
    </source>
</evidence>
<dbReference type="Gene3D" id="1.10.10.10">
    <property type="entry name" value="Winged helix-like DNA-binding domain superfamily/Winged helix DNA-binding domain"/>
    <property type="match status" value="1"/>
</dbReference>
<evidence type="ECO:0000256" key="1">
    <source>
        <dbReference type="ARBA" id="ARBA00023015"/>
    </source>
</evidence>
<feature type="region of interest" description="Disordered" evidence="4">
    <location>
        <begin position="1"/>
        <end position="40"/>
    </location>
</feature>
<evidence type="ECO:0000313" key="7">
    <source>
        <dbReference type="Proteomes" id="UP001551482"/>
    </source>
</evidence>
<dbReference type="Proteomes" id="UP001551482">
    <property type="component" value="Unassembled WGS sequence"/>
</dbReference>
<dbReference type="PANTHER" id="PTHR33204">
    <property type="entry name" value="TRANSCRIPTIONAL REGULATOR, MARR FAMILY"/>
    <property type="match status" value="1"/>
</dbReference>
<dbReference type="Pfam" id="PF01638">
    <property type="entry name" value="HxlR"/>
    <property type="match status" value="1"/>
</dbReference>
<sequence>MPNRAEPTPKQPSPTPAPTPTPIPAATEPASPARAPLTGDFFDPACPQSAVPIRIGEKWAGMVVVCLADGPRRFSELKVPLRGITPKVLTETLRALERDGMVTRTAYNESPPRVEYALTDLGRTLLGPIQACREWAAANLPALLAAREAYLNDREHAAG</sequence>
<proteinExistence type="predicted"/>
<keyword evidence="2" id="KW-0238">DNA-binding</keyword>
<keyword evidence="7" id="KW-1185">Reference proteome</keyword>
<keyword evidence="1" id="KW-0805">Transcription regulation</keyword>
<keyword evidence="3" id="KW-0804">Transcription</keyword>
<reference evidence="6 7" key="1">
    <citation type="submission" date="2024-06" db="EMBL/GenBank/DDBJ databases">
        <title>The Natural Products Discovery Center: Release of the First 8490 Sequenced Strains for Exploring Actinobacteria Biosynthetic Diversity.</title>
        <authorList>
            <person name="Kalkreuter E."/>
            <person name="Kautsar S.A."/>
            <person name="Yang D."/>
            <person name="Bader C.D."/>
            <person name="Teijaro C.N."/>
            <person name="Fluegel L."/>
            <person name="Davis C.M."/>
            <person name="Simpson J.R."/>
            <person name="Lauterbach L."/>
            <person name="Steele A.D."/>
            <person name="Gui C."/>
            <person name="Meng S."/>
            <person name="Li G."/>
            <person name="Viehrig K."/>
            <person name="Ye F."/>
            <person name="Su P."/>
            <person name="Kiefer A.F."/>
            <person name="Nichols A."/>
            <person name="Cepeda A.J."/>
            <person name="Yan W."/>
            <person name="Fan B."/>
            <person name="Jiang Y."/>
            <person name="Adhikari A."/>
            <person name="Zheng C.-J."/>
            <person name="Schuster L."/>
            <person name="Cowan T.M."/>
            <person name="Smanski M.J."/>
            <person name="Chevrette M.G."/>
            <person name="De Carvalho L.P.S."/>
            <person name="Shen B."/>
        </authorList>
    </citation>
    <scope>NUCLEOTIDE SEQUENCE [LARGE SCALE GENOMIC DNA]</scope>
    <source>
        <strain evidence="6 7">NPDC048946</strain>
    </source>
</reference>
<dbReference type="SUPFAM" id="SSF46785">
    <property type="entry name" value="Winged helix' DNA-binding domain"/>
    <property type="match status" value="1"/>
</dbReference>
<dbReference type="InterPro" id="IPR002577">
    <property type="entry name" value="HTH_HxlR"/>
</dbReference>
<accession>A0ABV3DPT2</accession>
<dbReference type="InterPro" id="IPR036388">
    <property type="entry name" value="WH-like_DNA-bd_sf"/>
</dbReference>
<evidence type="ECO:0000259" key="5">
    <source>
        <dbReference type="PROSITE" id="PS51118"/>
    </source>
</evidence>
<dbReference type="RefSeq" id="WP_358360129.1">
    <property type="nucleotide sequence ID" value="NZ_JBEZFP010000099.1"/>
</dbReference>
<name>A0ABV3DPT2_9ACTN</name>
<protein>
    <submittedName>
        <fullName evidence="6">Helix-turn-helix domain-containing protein</fullName>
    </submittedName>
</protein>
<evidence type="ECO:0000256" key="4">
    <source>
        <dbReference type="SAM" id="MobiDB-lite"/>
    </source>
</evidence>
<dbReference type="PANTHER" id="PTHR33204:SF39">
    <property type="entry name" value="TRANSCRIPTIONAL REGULATORY PROTEIN"/>
    <property type="match status" value="1"/>
</dbReference>
<feature type="domain" description="HTH hxlR-type" evidence="5">
    <location>
        <begin position="46"/>
        <end position="144"/>
    </location>
</feature>
<dbReference type="PROSITE" id="PS51118">
    <property type="entry name" value="HTH_HXLR"/>
    <property type="match status" value="1"/>
</dbReference>
<feature type="compositionally biased region" description="Low complexity" evidence="4">
    <location>
        <begin position="24"/>
        <end position="33"/>
    </location>
</feature>
<organism evidence="6 7">
    <name type="scientific">Streptodolium elevatio</name>
    <dbReference type="NCBI Taxonomy" id="3157996"/>
    <lineage>
        <taxon>Bacteria</taxon>
        <taxon>Bacillati</taxon>
        <taxon>Actinomycetota</taxon>
        <taxon>Actinomycetes</taxon>
        <taxon>Kitasatosporales</taxon>
        <taxon>Streptomycetaceae</taxon>
        <taxon>Streptodolium</taxon>
    </lineage>
</organism>
<evidence type="ECO:0000256" key="3">
    <source>
        <dbReference type="ARBA" id="ARBA00023163"/>
    </source>
</evidence>
<gene>
    <name evidence="6" type="ORF">AB0C36_30130</name>
</gene>